<evidence type="ECO:0000313" key="4">
    <source>
        <dbReference type="Proteomes" id="UP000734854"/>
    </source>
</evidence>
<dbReference type="PANTHER" id="PTHR33880:SF19">
    <property type="entry name" value="EXPRESSED PROTEIN"/>
    <property type="match status" value="1"/>
</dbReference>
<proteinExistence type="predicted"/>
<gene>
    <name evidence="3" type="ORF">ZIOFF_035858</name>
</gene>
<dbReference type="Proteomes" id="UP000734854">
    <property type="component" value="Unassembled WGS sequence"/>
</dbReference>
<dbReference type="EMBL" id="JACMSC010000010">
    <property type="protein sequence ID" value="KAG6503542.1"/>
    <property type="molecule type" value="Genomic_DNA"/>
</dbReference>
<keyword evidence="2" id="KW-0732">Signal</keyword>
<evidence type="ECO:0000256" key="2">
    <source>
        <dbReference type="SAM" id="SignalP"/>
    </source>
</evidence>
<evidence type="ECO:0000256" key="1">
    <source>
        <dbReference type="SAM" id="Phobius"/>
    </source>
</evidence>
<name>A0A8J5GHR5_ZINOF</name>
<organism evidence="3 4">
    <name type="scientific">Zingiber officinale</name>
    <name type="common">Ginger</name>
    <name type="synonym">Amomum zingiber</name>
    <dbReference type="NCBI Taxonomy" id="94328"/>
    <lineage>
        <taxon>Eukaryota</taxon>
        <taxon>Viridiplantae</taxon>
        <taxon>Streptophyta</taxon>
        <taxon>Embryophyta</taxon>
        <taxon>Tracheophyta</taxon>
        <taxon>Spermatophyta</taxon>
        <taxon>Magnoliopsida</taxon>
        <taxon>Liliopsida</taxon>
        <taxon>Zingiberales</taxon>
        <taxon>Zingiberaceae</taxon>
        <taxon>Zingiber</taxon>
    </lineage>
</organism>
<dbReference type="AlphaFoldDB" id="A0A8J5GHR5"/>
<dbReference type="PANTHER" id="PTHR33880">
    <property type="entry name" value="EXPRESSED PROTEIN"/>
    <property type="match status" value="1"/>
</dbReference>
<keyword evidence="1" id="KW-0812">Transmembrane</keyword>
<dbReference type="InterPro" id="IPR038941">
    <property type="entry name" value="At4g14100-like"/>
</dbReference>
<sequence>MAQSYPVMMRSHSLLVLLVLLVSSLAATASTAGENAGGSDPTPSPWPLQFHAVLFMNYSGALSLIDLWYDWPRGRNFNIIRDQLDGPPVYDLEWNNGTSFVYTLDSPLSCRSVQLEVGILRPNWLDGATYLGQKTVDGFLCNVWTKVDFIWYYEDVVTKRPVQWVFYTGRTAHVMVYEEGAVLEDANWQAPEYCFQKGKKEQPEYRSIVSEIADLKRASRVLRGL</sequence>
<feature type="transmembrane region" description="Helical" evidence="1">
    <location>
        <begin position="48"/>
        <end position="69"/>
    </location>
</feature>
<keyword evidence="1" id="KW-1133">Transmembrane helix</keyword>
<keyword evidence="1" id="KW-0472">Membrane</keyword>
<comment type="caution">
    <text evidence="3">The sequence shown here is derived from an EMBL/GenBank/DDBJ whole genome shotgun (WGS) entry which is preliminary data.</text>
</comment>
<feature type="chain" id="PRO_5035316505" evidence="2">
    <location>
        <begin position="27"/>
        <end position="225"/>
    </location>
</feature>
<reference evidence="3 4" key="1">
    <citation type="submission" date="2020-08" db="EMBL/GenBank/DDBJ databases">
        <title>Plant Genome Project.</title>
        <authorList>
            <person name="Zhang R.-G."/>
        </authorList>
    </citation>
    <scope>NUCLEOTIDE SEQUENCE [LARGE SCALE GENOMIC DNA]</scope>
    <source>
        <tissue evidence="3">Rhizome</tissue>
    </source>
</reference>
<evidence type="ECO:0000313" key="3">
    <source>
        <dbReference type="EMBL" id="KAG6503542.1"/>
    </source>
</evidence>
<keyword evidence="4" id="KW-1185">Reference proteome</keyword>
<feature type="signal peptide" evidence="2">
    <location>
        <begin position="1"/>
        <end position="26"/>
    </location>
</feature>
<accession>A0A8J5GHR5</accession>
<protein>
    <submittedName>
        <fullName evidence="3">Uncharacterized protein</fullName>
    </submittedName>
</protein>